<accession>A0ACB9B679</accession>
<comment type="caution">
    <text evidence="1">The sequence shown here is derived from an EMBL/GenBank/DDBJ whole genome shotgun (WGS) entry which is preliminary data.</text>
</comment>
<reference evidence="2" key="1">
    <citation type="journal article" date="2022" name="Mol. Ecol. Resour.">
        <title>The genomes of chicory, endive, great burdock and yacon provide insights into Asteraceae palaeo-polyploidization history and plant inulin production.</title>
        <authorList>
            <person name="Fan W."/>
            <person name="Wang S."/>
            <person name="Wang H."/>
            <person name="Wang A."/>
            <person name="Jiang F."/>
            <person name="Liu H."/>
            <person name="Zhao H."/>
            <person name="Xu D."/>
            <person name="Zhang Y."/>
        </authorList>
    </citation>
    <scope>NUCLEOTIDE SEQUENCE [LARGE SCALE GENOMIC DNA]</scope>
    <source>
        <strain evidence="2">cv. Niubang</strain>
    </source>
</reference>
<evidence type="ECO:0000313" key="2">
    <source>
        <dbReference type="Proteomes" id="UP001055879"/>
    </source>
</evidence>
<dbReference type="Proteomes" id="UP001055879">
    <property type="component" value="Linkage Group LG07"/>
</dbReference>
<keyword evidence="2" id="KW-1185">Reference proteome</keyword>
<protein>
    <submittedName>
        <fullName evidence="1">Uncharacterized protein</fullName>
    </submittedName>
</protein>
<dbReference type="EMBL" id="CM042053">
    <property type="protein sequence ID" value="KAI3716185.1"/>
    <property type="molecule type" value="Genomic_DNA"/>
</dbReference>
<organism evidence="1 2">
    <name type="scientific">Arctium lappa</name>
    <name type="common">Greater burdock</name>
    <name type="synonym">Lappa major</name>
    <dbReference type="NCBI Taxonomy" id="4217"/>
    <lineage>
        <taxon>Eukaryota</taxon>
        <taxon>Viridiplantae</taxon>
        <taxon>Streptophyta</taxon>
        <taxon>Embryophyta</taxon>
        <taxon>Tracheophyta</taxon>
        <taxon>Spermatophyta</taxon>
        <taxon>Magnoliopsida</taxon>
        <taxon>eudicotyledons</taxon>
        <taxon>Gunneridae</taxon>
        <taxon>Pentapetalae</taxon>
        <taxon>asterids</taxon>
        <taxon>campanulids</taxon>
        <taxon>Asterales</taxon>
        <taxon>Asteraceae</taxon>
        <taxon>Carduoideae</taxon>
        <taxon>Cardueae</taxon>
        <taxon>Arctiinae</taxon>
        <taxon>Arctium</taxon>
    </lineage>
</organism>
<proteinExistence type="predicted"/>
<gene>
    <name evidence="1" type="ORF">L6452_23343</name>
</gene>
<reference evidence="1 2" key="2">
    <citation type="journal article" date="2022" name="Mol. Ecol. Resour.">
        <title>The genomes of chicory, endive, great burdock and yacon provide insights into Asteraceae paleo-polyploidization history and plant inulin production.</title>
        <authorList>
            <person name="Fan W."/>
            <person name="Wang S."/>
            <person name="Wang H."/>
            <person name="Wang A."/>
            <person name="Jiang F."/>
            <person name="Liu H."/>
            <person name="Zhao H."/>
            <person name="Xu D."/>
            <person name="Zhang Y."/>
        </authorList>
    </citation>
    <scope>NUCLEOTIDE SEQUENCE [LARGE SCALE GENOMIC DNA]</scope>
    <source>
        <strain evidence="2">cv. Niubang</strain>
    </source>
</reference>
<name>A0ACB9B679_ARCLA</name>
<evidence type="ECO:0000313" key="1">
    <source>
        <dbReference type="EMBL" id="KAI3716185.1"/>
    </source>
</evidence>
<sequence>MKHHYIFFFIHINTTYKITCKTPKSTNFDPSFRFLQMSFIVGRLAAGKEGAYFLQESKHAVGRLVERANKPTVAATNRPPIHQTLDNEADILPEILKHNLPSRIFRPPSDSTLTTGSKWLIHPEESNGATFVSRDAINPLRAYVSLPQVTFGPKRWQFPNAENSFAASTANELRHDKYTPVNSEKLKAAAVGLSQIAKAFAAATAIVFGGATLTIGLAVSRLELHTTDDIRIKGKDIVQPKFESIKEHMAPLRTWAEGVSKKWHMEKEEDIKEKPMIKELSRMLGAKRSS</sequence>